<keyword evidence="1" id="KW-0472">Membrane</keyword>
<evidence type="ECO:0000313" key="2">
    <source>
        <dbReference type="EMBL" id="TWW08778.1"/>
    </source>
</evidence>
<keyword evidence="1" id="KW-1133">Transmembrane helix</keyword>
<feature type="transmembrane region" description="Helical" evidence="1">
    <location>
        <begin position="6"/>
        <end position="23"/>
    </location>
</feature>
<keyword evidence="1" id="KW-0812">Transmembrane</keyword>
<name>A0A5C6M2B8_9PLAN</name>
<accession>A0A5C6M2B8</accession>
<gene>
    <name evidence="2" type="ORF">E3A20_20920</name>
</gene>
<proteinExistence type="predicted"/>
<dbReference type="Proteomes" id="UP000321083">
    <property type="component" value="Unassembled WGS sequence"/>
</dbReference>
<keyword evidence="3" id="KW-1185">Reference proteome</keyword>
<feature type="transmembrane region" description="Helical" evidence="1">
    <location>
        <begin position="35"/>
        <end position="56"/>
    </location>
</feature>
<dbReference type="AlphaFoldDB" id="A0A5C6M2B8"/>
<organism evidence="2 3">
    <name type="scientific">Planctomyces bekefii</name>
    <dbReference type="NCBI Taxonomy" id="1653850"/>
    <lineage>
        <taxon>Bacteria</taxon>
        <taxon>Pseudomonadati</taxon>
        <taxon>Planctomycetota</taxon>
        <taxon>Planctomycetia</taxon>
        <taxon>Planctomycetales</taxon>
        <taxon>Planctomycetaceae</taxon>
        <taxon>Planctomyces</taxon>
    </lineage>
</organism>
<evidence type="ECO:0000313" key="3">
    <source>
        <dbReference type="Proteomes" id="UP000321083"/>
    </source>
</evidence>
<reference evidence="2 3" key="2">
    <citation type="submission" date="2019-08" db="EMBL/GenBank/DDBJ databases">
        <authorList>
            <person name="Henke P."/>
        </authorList>
    </citation>
    <scope>NUCLEOTIDE SEQUENCE [LARGE SCALE GENOMIC DNA]</scope>
    <source>
        <strain evidence="2">Phe10_nw2017</strain>
    </source>
</reference>
<reference evidence="2 3" key="1">
    <citation type="submission" date="2019-08" db="EMBL/GenBank/DDBJ databases">
        <title>100 year-old enigma solved: identification of Planctomyces bekefii, the type genus and species of the phylum Planctomycetes.</title>
        <authorList>
            <person name="Svetlana D.N."/>
            <person name="Overmann J."/>
        </authorList>
    </citation>
    <scope>NUCLEOTIDE SEQUENCE [LARGE SCALE GENOMIC DNA]</scope>
    <source>
        <strain evidence="2">Phe10_nw2017</strain>
    </source>
</reference>
<sequence length="58" mass="6475">MDLSLITQALPLTAIVCLVYCATRFEMPEKILRSALVMFGKTILFLGCAWLLLLWVSG</sequence>
<evidence type="ECO:0000256" key="1">
    <source>
        <dbReference type="SAM" id="Phobius"/>
    </source>
</evidence>
<protein>
    <submittedName>
        <fullName evidence="2">Uncharacterized protein</fullName>
    </submittedName>
</protein>
<comment type="caution">
    <text evidence="2">The sequence shown here is derived from an EMBL/GenBank/DDBJ whole genome shotgun (WGS) entry which is preliminary data.</text>
</comment>
<dbReference type="EMBL" id="SRHE01000507">
    <property type="protein sequence ID" value="TWW08778.1"/>
    <property type="molecule type" value="Genomic_DNA"/>
</dbReference>